<dbReference type="Proteomes" id="UP001294444">
    <property type="component" value="Unassembled WGS sequence"/>
</dbReference>
<name>A0AAJ4XK22_9BASI</name>
<reference evidence="2" key="1">
    <citation type="submission" date="2023-10" db="EMBL/GenBank/DDBJ databases">
        <authorList>
            <person name="Guldener U."/>
        </authorList>
    </citation>
    <scope>NUCLEOTIDE SEQUENCE</scope>
    <source>
        <strain evidence="2">Mp4</strain>
    </source>
</reference>
<evidence type="ECO:0000256" key="1">
    <source>
        <dbReference type="SAM" id="Phobius"/>
    </source>
</evidence>
<feature type="transmembrane region" description="Helical" evidence="1">
    <location>
        <begin position="73"/>
        <end position="92"/>
    </location>
</feature>
<dbReference type="AlphaFoldDB" id="A0AAJ4XK22"/>
<keyword evidence="1" id="KW-1133">Transmembrane helix</keyword>
<evidence type="ECO:0000313" key="2">
    <source>
        <dbReference type="EMBL" id="SNX83767.1"/>
    </source>
</evidence>
<keyword evidence="1" id="KW-0472">Membrane</keyword>
<protein>
    <submittedName>
        <fullName evidence="2">Uncharacterized protein</fullName>
    </submittedName>
</protein>
<accession>A0AAJ4XK22</accession>
<feature type="transmembrane region" description="Helical" evidence="1">
    <location>
        <begin position="20"/>
        <end position="38"/>
    </location>
</feature>
<evidence type="ECO:0000313" key="3">
    <source>
        <dbReference type="Proteomes" id="UP001294444"/>
    </source>
</evidence>
<dbReference type="EMBL" id="OAPG01000004">
    <property type="protein sequence ID" value="SNX83767.1"/>
    <property type="molecule type" value="Genomic_DNA"/>
</dbReference>
<organism evidence="2 3">
    <name type="scientific">Melanopsichium pennsylvanicum</name>
    <dbReference type="NCBI Taxonomy" id="63383"/>
    <lineage>
        <taxon>Eukaryota</taxon>
        <taxon>Fungi</taxon>
        <taxon>Dikarya</taxon>
        <taxon>Basidiomycota</taxon>
        <taxon>Ustilaginomycotina</taxon>
        <taxon>Ustilaginomycetes</taxon>
        <taxon>Ustilaginales</taxon>
        <taxon>Ustilaginaceae</taxon>
        <taxon>Melanopsichium</taxon>
    </lineage>
</organism>
<proteinExistence type="predicted"/>
<keyword evidence="1" id="KW-0812">Transmembrane</keyword>
<sequence length="111" mass="12646">MYKAGSRDLAGPWIGNFFRLLRNIIFLKHLYLLLLLLLKHGPDPAVLKPCHKNFSIMPPRIPLTPEQKRIRTIMISFPLLVATSVVLIKRLYLGEEQRKLPSQGKIAPPPA</sequence>
<comment type="caution">
    <text evidence="2">The sequence shown here is derived from an EMBL/GenBank/DDBJ whole genome shotgun (WGS) entry which is preliminary data.</text>
</comment>
<gene>
    <name evidence="2" type="ORF">MEPE_02475</name>
</gene>
<keyword evidence="3" id="KW-1185">Reference proteome</keyword>